<dbReference type="PANTHER" id="PTHR31232:SF43">
    <property type="entry name" value="S-PROTEIN HOMOLOG 29-RELATED"/>
    <property type="match status" value="1"/>
</dbReference>
<accession>A0A9D5A3C8</accession>
<comment type="subcellular location">
    <subcellularLocation>
        <location evidence="1 6">Secreted</location>
    </subcellularLocation>
</comment>
<evidence type="ECO:0000256" key="1">
    <source>
        <dbReference type="ARBA" id="ARBA00004613"/>
    </source>
</evidence>
<proteinExistence type="inferred from homology"/>
<dbReference type="InterPro" id="IPR010264">
    <property type="entry name" value="Self-incomp_S1"/>
</dbReference>
<feature type="non-terminal residue" evidence="7">
    <location>
        <position position="1"/>
    </location>
</feature>
<evidence type="ECO:0000313" key="8">
    <source>
        <dbReference type="Proteomes" id="UP001058974"/>
    </source>
</evidence>
<evidence type="ECO:0000256" key="3">
    <source>
        <dbReference type="ARBA" id="ARBA00022471"/>
    </source>
</evidence>
<name>A0A9D5A3C8_PEA</name>
<organism evidence="7 8">
    <name type="scientific">Pisum sativum</name>
    <name type="common">Garden pea</name>
    <name type="synonym">Lathyrus oleraceus</name>
    <dbReference type="NCBI Taxonomy" id="3888"/>
    <lineage>
        <taxon>Eukaryota</taxon>
        <taxon>Viridiplantae</taxon>
        <taxon>Streptophyta</taxon>
        <taxon>Embryophyta</taxon>
        <taxon>Tracheophyta</taxon>
        <taxon>Spermatophyta</taxon>
        <taxon>Magnoliopsida</taxon>
        <taxon>eudicotyledons</taxon>
        <taxon>Gunneridae</taxon>
        <taxon>Pentapetalae</taxon>
        <taxon>rosids</taxon>
        <taxon>fabids</taxon>
        <taxon>Fabales</taxon>
        <taxon>Fabaceae</taxon>
        <taxon>Papilionoideae</taxon>
        <taxon>50 kb inversion clade</taxon>
        <taxon>NPAAA clade</taxon>
        <taxon>Hologalegina</taxon>
        <taxon>IRL clade</taxon>
        <taxon>Fabeae</taxon>
        <taxon>Lathyrus</taxon>
    </lineage>
</organism>
<evidence type="ECO:0000256" key="6">
    <source>
        <dbReference type="RuleBase" id="RU367044"/>
    </source>
</evidence>
<keyword evidence="5" id="KW-0732">Signal</keyword>
<dbReference type="AlphaFoldDB" id="A0A9D5A3C8"/>
<reference evidence="7 8" key="1">
    <citation type="journal article" date="2022" name="Nat. Genet.">
        <title>Improved pea reference genome and pan-genome highlight genomic features and evolutionary characteristics.</title>
        <authorList>
            <person name="Yang T."/>
            <person name="Liu R."/>
            <person name="Luo Y."/>
            <person name="Hu S."/>
            <person name="Wang D."/>
            <person name="Wang C."/>
            <person name="Pandey M.K."/>
            <person name="Ge S."/>
            <person name="Xu Q."/>
            <person name="Li N."/>
            <person name="Li G."/>
            <person name="Huang Y."/>
            <person name="Saxena R.K."/>
            <person name="Ji Y."/>
            <person name="Li M."/>
            <person name="Yan X."/>
            <person name="He Y."/>
            <person name="Liu Y."/>
            <person name="Wang X."/>
            <person name="Xiang C."/>
            <person name="Varshney R.K."/>
            <person name="Ding H."/>
            <person name="Gao S."/>
            <person name="Zong X."/>
        </authorList>
    </citation>
    <scope>NUCLEOTIDE SEQUENCE [LARGE SCALE GENOMIC DNA]</scope>
    <source>
        <strain evidence="7 8">cv. Zhongwan 6</strain>
    </source>
</reference>
<evidence type="ECO:0000256" key="5">
    <source>
        <dbReference type="ARBA" id="ARBA00022729"/>
    </source>
</evidence>
<keyword evidence="4 6" id="KW-0964">Secreted</keyword>
<sequence>VIHLTIIITLFDKDYSLPKERLTEAEMSSFTQSIFLLCVLTLLSTQNTLGVRVSVLNNLEQNLDLTIHCKSADNDLGVHLLHHGESFGWNFKISLIGHTLYYCSFEWNGGFHYYDIYIASRDYNVCDPCNWYITKSGPCRVLAPGSAVCDFWKK</sequence>
<dbReference type="EMBL" id="JAMSHJ010000006">
    <property type="protein sequence ID" value="KAI5395992.1"/>
    <property type="molecule type" value="Genomic_DNA"/>
</dbReference>
<evidence type="ECO:0000256" key="2">
    <source>
        <dbReference type="ARBA" id="ARBA00005581"/>
    </source>
</evidence>
<gene>
    <name evidence="7" type="ORF">KIW84_062261</name>
</gene>
<dbReference type="PANTHER" id="PTHR31232">
    <property type="match status" value="1"/>
</dbReference>
<protein>
    <recommendedName>
        <fullName evidence="6">S-protein homolog</fullName>
    </recommendedName>
</protein>
<dbReference type="Pfam" id="PF05938">
    <property type="entry name" value="Self-incomp_S1"/>
    <property type="match status" value="1"/>
</dbReference>
<dbReference type="GO" id="GO:0005576">
    <property type="term" value="C:extracellular region"/>
    <property type="evidence" value="ECO:0007669"/>
    <property type="project" value="UniProtKB-SubCell"/>
</dbReference>
<dbReference type="Proteomes" id="UP001058974">
    <property type="component" value="Chromosome 6"/>
</dbReference>
<comment type="caution">
    <text evidence="7">The sequence shown here is derived from an EMBL/GenBank/DDBJ whole genome shotgun (WGS) entry which is preliminary data.</text>
</comment>
<dbReference type="Gramene" id="Psat06G0226100-T1">
    <property type="protein sequence ID" value="KAI5395992.1"/>
    <property type="gene ID" value="KIW84_062261"/>
</dbReference>
<dbReference type="GO" id="GO:0060320">
    <property type="term" value="P:rejection of self pollen"/>
    <property type="evidence" value="ECO:0007669"/>
    <property type="project" value="UniProtKB-KW"/>
</dbReference>
<evidence type="ECO:0000313" key="7">
    <source>
        <dbReference type="EMBL" id="KAI5395992.1"/>
    </source>
</evidence>
<keyword evidence="3 6" id="KW-0713">Self-incompatibility</keyword>
<comment type="similarity">
    <text evidence="2 6">Belongs to the plant self-incompatibility (S1) protein family.</text>
</comment>
<evidence type="ECO:0000256" key="4">
    <source>
        <dbReference type="ARBA" id="ARBA00022525"/>
    </source>
</evidence>
<keyword evidence="8" id="KW-1185">Reference proteome</keyword>